<dbReference type="GO" id="GO:0016874">
    <property type="term" value="F:ligase activity"/>
    <property type="evidence" value="ECO:0007669"/>
    <property type="project" value="UniProtKB-KW"/>
</dbReference>
<dbReference type="PANTHER" id="PTHR37422">
    <property type="entry name" value="TEICHURONIC ACID BIOSYNTHESIS PROTEIN TUAE"/>
    <property type="match status" value="1"/>
</dbReference>
<protein>
    <submittedName>
        <fullName evidence="7">O-antigen ligase domain-containing protein</fullName>
    </submittedName>
</protein>
<evidence type="ECO:0000313" key="8">
    <source>
        <dbReference type="EMBL" id="RHH50416.1"/>
    </source>
</evidence>
<dbReference type="InterPro" id="IPR007016">
    <property type="entry name" value="O-antigen_ligase-rel_domated"/>
</dbReference>
<keyword evidence="7" id="KW-0436">Ligase</keyword>
<dbReference type="Gene3D" id="1.25.40.10">
    <property type="entry name" value="Tetratricopeptide repeat domain"/>
    <property type="match status" value="1"/>
</dbReference>
<keyword evidence="4 5" id="KW-0472">Membrane</keyword>
<evidence type="ECO:0000259" key="6">
    <source>
        <dbReference type="Pfam" id="PF04932"/>
    </source>
</evidence>
<keyword evidence="2 5" id="KW-0812">Transmembrane</keyword>
<feature type="transmembrane region" description="Helical" evidence="5">
    <location>
        <begin position="322"/>
        <end position="342"/>
    </location>
</feature>
<reference evidence="9 10" key="1">
    <citation type="submission" date="2018-08" db="EMBL/GenBank/DDBJ databases">
        <title>A genome reference for cultivated species of the human gut microbiota.</title>
        <authorList>
            <person name="Zou Y."/>
            <person name="Xue W."/>
            <person name="Luo G."/>
        </authorList>
    </citation>
    <scope>NUCLEOTIDE SEQUENCE [LARGE SCALE GENOMIC DNA]</scope>
    <source>
        <strain evidence="8 10">AM17-44</strain>
        <strain evidence="7 9">OM06-2</strain>
    </source>
</reference>
<feature type="transmembrane region" description="Helical" evidence="5">
    <location>
        <begin position="348"/>
        <end position="366"/>
    </location>
</feature>
<dbReference type="InterPro" id="IPR051533">
    <property type="entry name" value="WaaL-like"/>
</dbReference>
<evidence type="ECO:0000313" key="9">
    <source>
        <dbReference type="Proteomes" id="UP000260814"/>
    </source>
</evidence>
<feature type="transmembrane region" description="Helical" evidence="5">
    <location>
        <begin position="12"/>
        <end position="34"/>
    </location>
</feature>
<accession>A0A3E4Z4F1</accession>
<evidence type="ECO:0000256" key="1">
    <source>
        <dbReference type="ARBA" id="ARBA00004141"/>
    </source>
</evidence>
<dbReference type="PANTHER" id="PTHR37422:SF13">
    <property type="entry name" value="LIPOPOLYSACCHARIDE BIOSYNTHESIS PROTEIN PA4999-RELATED"/>
    <property type="match status" value="1"/>
</dbReference>
<dbReference type="InterPro" id="IPR011990">
    <property type="entry name" value="TPR-like_helical_dom_sf"/>
</dbReference>
<gene>
    <name evidence="8" type="ORF">DW204_01125</name>
    <name evidence="7" type="ORF">DXB87_16125</name>
</gene>
<evidence type="ECO:0000256" key="2">
    <source>
        <dbReference type="ARBA" id="ARBA00022692"/>
    </source>
</evidence>
<feature type="transmembrane region" description="Helical" evidence="5">
    <location>
        <begin position="80"/>
        <end position="103"/>
    </location>
</feature>
<feature type="transmembrane region" description="Helical" evidence="5">
    <location>
        <begin position="46"/>
        <end position="68"/>
    </location>
</feature>
<keyword evidence="3 5" id="KW-1133">Transmembrane helix</keyword>
<feature type="transmembrane region" description="Helical" evidence="5">
    <location>
        <begin position="297"/>
        <end position="315"/>
    </location>
</feature>
<dbReference type="GO" id="GO:0016020">
    <property type="term" value="C:membrane"/>
    <property type="evidence" value="ECO:0007669"/>
    <property type="project" value="UniProtKB-SubCell"/>
</dbReference>
<comment type="caution">
    <text evidence="7">The sequence shown here is derived from an EMBL/GenBank/DDBJ whole genome shotgun (WGS) entry which is preliminary data.</text>
</comment>
<dbReference type="EMBL" id="QRJS01000002">
    <property type="protein sequence ID" value="RHH50416.1"/>
    <property type="molecule type" value="Genomic_DNA"/>
</dbReference>
<dbReference type="Proteomes" id="UP000284998">
    <property type="component" value="Unassembled WGS sequence"/>
</dbReference>
<evidence type="ECO:0000313" key="10">
    <source>
        <dbReference type="Proteomes" id="UP000284998"/>
    </source>
</evidence>
<feature type="transmembrane region" description="Helical" evidence="5">
    <location>
        <begin position="151"/>
        <end position="168"/>
    </location>
</feature>
<dbReference type="Pfam" id="PF04932">
    <property type="entry name" value="Wzy_C"/>
    <property type="match status" value="1"/>
</dbReference>
<dbReference type="AlphaFoldDB" id="A0A3E4Z4F1"/>
<evidence type="ECO:0000256" key="4">
    <source>
        <dbReference type="ARBA" id="ARBA00023136"/>
    </source>
</evidence>
<dbReference type="EMBL" id="QSTW01000031">
    <property type="protein sequence ID" value="RGM85519.1"/>
    <property type="molecule type" value="Genomic_DNA"/>
</dbReference>
<proteinExistence type="predicted"/>
<dbReference type="SUPFAM" id="SSF48452">
    <property type="entry name" value="TPR-like"/>
    <property type="match status" value="1"/>
</dbReference>
<name>A0A3E4Z4F1_9BACT</name>
<feature type="transmembrane region" description="Helical" evidence="5">
    <location>
        <begin position="123"/>
        <end position="139"/>
    </location>
</feature>
<evidence type="ECO:0000256" key="3">
    <source>
        <dbReference type="ARBA" id="ARBA00022989"/>
    </source>
</evidence>
<feature type="transmembrane region" description="Helical" evidence="5">
    <location>
        <begin position="373"/>
        <end position="394"/>
    </location>
</feature>
<comment type="subcellular location">
    <subcellularLocation>
        <location evidence="1">Membrane</location>
        <topology evidence="1">Multi-pass membrane protein</topology>
    </subcellularLocation>
</comment>
<feature type="domain" description="O-antigen ligase-related" evidence="6">
    <location>
        <begin position="159"/>
        <end position="306"/>
    </location>
</feature>
<evidence type="ECO:0000256" key="5">
    <source>
        <dbReference type="SAM" id="Phobius"/>
    </source>
</evidence>
<sequence length="561" mass="62805">MHIMSVELRKWLCRVIPWLAGLLLAGLTGGTVLVTDGSLPSDLQGIQWMWLSAVMTVVLLLWLAGYIMNPQRTVRIVSETVQWVLMGFGAVEALHGLGQIAGIYPSNHSLFVLTGTFYNPGPYSGYLAAVLPVALYRMLILNGKKDRLSVVQYYLSICVLFLICSVLPAGMSRAAWFASLMSCGYVIFRVYRVKVKSFISEHRYAVLGMCIVGALFASCAYFMKRDSADGRLLIWKITSQAIAGNPWGEENGRTFSAIYGDAQERYFTDCEYSESEAWVAGTPDFAFNEYLQIAVEYGVWVSVLFITLVLVLLKIAGNRKSLAGMSGCLVSLLVFACFSYPLHIPAIVSVWLLTVMALCGEGLVMIKRKRNAVAILLPVVVAGLTASVNMYGMYSARTLAVREWIPVRVLYHSGAIRAAVEEYGKLYDKMSWHKDFCFEYGRALYKAGSYGKAENVLLKAMTVSGDPMILNILGRSAQESGEYGKAEMYLLRSTRRLPERVYPHYLLVKLYAEPGYFDRVKLVREAEYVLNAEPKVNSTAIKEMRQKVEKLLENKKLWKNK</sequence>
<dbReference type="Proteomes" id="UP000260814">
    <property type="component" value="Unassembled WGS sequence"/>
</dbReference>
<feature type="transmembrane region" description="Helical" evidence="5">
    <location>
        <begin position="204"/>
        <end position="223"/>
    </location>
</feature>
<organism evidence="7 9">
    <name type="scientific">Phocaeicola plebeius</name>
    <dbReference type="NCBI Taxonomy" id="310297"/>
    <lineage>
        <taxon>Bacteria</taxon>
        <taxon>Pseudomonadati</taxon>
        <taxon>Bacteroidota</taxon>
        <taxon>Bacteroidia</taxon>
        <taxon>Bacteroidales</taxon>
        <taxon>Bacteroidaceae</taxon>
        <taxon>Phocaeicola</taxon>
    </lineage>
</organism>
<feature type="transmembrane region" description="Helical" evidence="5">
    <location>
        <begin position="174"/>
        <end position="192"/>
    </location>
</feature>
<evidence type="ECO:0000313" key="7">
    <source>
        <dbReference type="EMBL" id="RGM85519.1"/>
    </source>
</evidence>